<sequence length="205" mass="22004">TYQQMGIRPSCGILLYGPPGTGKTLLAKAVATESDAEFMAISIPELIRSHVGESEKALCGVFQRARQSAPCVVFLDELEAIFGSRDASGEVGRQVCMCGRRILITQLMLELDQLHEASADAPHSAVVLLAATNHPEMIDPAILRAGRLDCLVYVPPPSLADRRSILALHMARTPFSEALGQQLRHAADLLDGYTGADIAAVVRMA</sequence>
<comment type="similarity">
    <text evidence="3">Belongs to the AAA ATPase family.</text>
</comment>
<dbReference type="Gene3D" id="1.10.8.60">
    <property type="match status" value="1"/>
</dbReference>
<dbReference type="PANTHER" id="PTHR23077">
    <property type="entry name" value="AAA-FAMILY ATPASE"/>
    <property type="match status" value="1"/>
</dbReference>
<feature type="non-terminal residue" evidence="5">
    <location>
        <position position="1"/>
    </location>
</feature>
<dbReference type="InterPro" id="IPR003959">
    <property type="entry name" value="ATPase_AAA_core"/>
</dbReference>
<evidence type="ECO:0000256" key="1">
    <source>
        <dbReference type="ARBA" id="ARBA00022741"/>
    </source>
</evidence>
<dbReference type="EMBL" id="KZ990516">
    <property type="protein sequence ID" value="RKP24000.1"/>
    <property type="molecule type" value="Genomic_DNA"/>
</dbReference>
<evidence type="ECO:0000313" key="6">
    <source>
        <dbReference type="Proteomes" id="UP000278143"/>
    </source>
</evidence>
<feature type="non-terminal residue" evidence="5">
    <location>
        <position position="205"/>
    </location>
</feature>
<dbReference type="PANTHER" id="PTHR23077:SF27">
    <property type="entry name" value="ATPASE FAMILY GENE 2 PROTEIN HOMOLOG A"/>
    <property type="match status" value="1"/>
</dbReference>
<dbReference type="AlphaFoldDB" id="A0A4P9YYC5"/>
<reference evidence="6" key="1">
    <citation type="journal article" date="2018" name="Nat. Microbiol.">
        <title>Leveraging single-cell genomics to expand the fungal tree of life.</title>
        <authorList>
            <person name="Ahrendt S.R."/>
            <person name="Quandt C.A."/>
            <person name="Ciobanu D."/>
            <person name="Clum A."/>
            <person name="Salamov A."/>
            <person name="Andreopoulos B."/>
            <person name="Cheng J.F."/>
            <person name="Woyke T."/>
            <person name="Pelin A."/>
            <person name="Henrissat B."/>
            <person name="Reynolds N.K."/>
            <person name="Benny G.L."/>
            <person name="Smith M.E."/>
            <person name="James T.Y."/>
            <person name="Grigoriev I.V."/>
        </authorList>
    </citation>
    <scope>NUCLEOTIDE SEQUENCE [LARGE SCALE GENOMIC DNA]</scope>
    <source>
        <strain evidence="6">Benny S71-1</strain>
    </source>
</reference>
<dbReference type="PROSITE" id="PS00674">
    <property type="entry name" value="AAA"/>
    <property type="match status" value="1"/>
</dbReference>
<evidence type="ECO:0000256" key="3">
    <source>
        <dbReference type="RuleBase" id="RU003651"/>
    </source>
</evidence>
<accession>A0A4P9YYC5</accession>
<gene>
    <name evidence="5" type="ORF">SYNPS1DRAFT_8520</name>
</gene>
<evidence type="ECO:0000259" key="4">
    <source>
        <dbReference type="SMART" id="SM00382"/>
    </source>
</evidence>
<dbReference type="InterPro" id="IPR003960">
    <property type="entry name" value="ATPase_AAA_CS"/>
</dbReference>
<keyword evidence="1 3" id="KW-0547">Nucleotide-binding</keyword>
<keyword evidence="6" id="KW-1185">Reference proteome</keyword>
<evidence type="ECO:0000313" key="5">
    <source>
        <dbReference type="EMBL" id="RKP24000.1"/>
    </source>
</evidence>
<dbReference type="Pfam" id="PF00004">
    <property type="entry name" value="AAA"/>
    <property type="match status" value="1"/>
</dbReference>
<dbReference type="Gene3D" id="3.40.50.300">
    <property type="entry name" value="P-loop containing nucleotide triphosphate hydrolases"/>
    <property type="match status" value="1"/>
</dbReference>
<dbReference type="InterPro" id="IPR027417">
    <property type="entry name" value="P-loop_NTPase"/>
</dbReference>
<keyword evidence="2 3" id="KW-0067">ATP-binding</keyword>
<evidence type="ECO:0000256" key="2">
    <source>
        <dbReference type="ARBA" id="ARBA00022840"/>
    </source>
</evidence>
<dbReference type="GO" id="GO:0005524">
    <property type="term" value="F:ATP binding"/>
    <property type="evidence" value="ECO:0007669"/>
    <property type="project" value="UniProtKB-KW"/>
</dbReference>
<proteinExistence type="inferred from homology"/>
<organism evidence="5 6">
    <name type="scientific">Syncephalis pseudoplumigaleata</name>
    <dbReference type="NCBI Taxonomy" id="1712513"/>
    <lineage>
        <taxon>Eukaryota</taxon>
        <taxon>Fungi</taxon>
        <taxon>Fungi incertae sedis</taxon>
        <taxon>Zoopagomycota</taxon>
        <taxon>Zoopagomycotina</taxon>
        <taxon>Zoopagomycetes</taxon>
        <taxon>Zoopagales</taxon>
        <taxon>Piptocephalidaceae</taxon>
        <taxon>Syncephalis</taxon>
    </lineage>
</organism>
<dbReference type="InterPro" id="IPR003593">
    <property type="entry name" value="AAA+_ATPase"/>
</dbReference>
<dbReference type="SMART" id="SM00382">
    <property type="entry name" value="AAA"/>
    <property type="match status" value="1"/>
</dbReference>
<keyword evidence="5" id="KW-0378">Hydrolase</keyword>
<dbReference type="OrthoDB" id="10254455at2759"/>
<dbReference type="Proteomes" id="UP000278143">
    <property type="component" value="Unassembled WGS sequence"/>
</dbReference>
<dbReference type="SUPFAM" id="SSF52540">
    <property type="entry name" value="P-loop containing nucleoside triphosphate hydrolases"/>
    <property type="match status" value="1"/>
</dbReference>
<protein>
    <submittedName>
        <fullName evidence="5">P-loop containing nucleoside triphosphate hydrolase protein</fullName>
    </submittedName>
</protein>
<dbReference type="GO" id="GO:0016887">
    <property type="term" value="F:ATP hydrolysis activity"/>
    <property type="evidence" value="ECO:0007669"/>
    <property type="project" value="InterPro"/>
</dbReference>
<feature type="domain" description="AAA+ ATPase" evidence="4">
    <location>
        <begin position="9"/>
        <end position="158"/>
    </location>
</feature>
<dbReference type="GO" id="GO:0005737">
    <property type="term" value="C:cytoplasm"/>
    <property type="evidence" value="ECO:0007669"/>
    <property type="project" value="TreeGrafter"/>
</dbReference>
<dbReference type="InterPro" id="IPR050168">
    <property type="entry name" value="AAA_ATPase_domain"/>
</dbReference>
<name>A0A4P9YYC5_9FUNG</name>